<feature type="region of interest" description="Disordered" evidence="1">
    <location>
        <begin position="683"/>
        <end position="723"/>
    </location>
</feature>
<dbReference type="GO" id="GO:0071108">
    <property type="term" value="P:protein K48-linked deubiquitination"/>
    <property type="evidence" value="ECO:0007669"/>
    <property type="project" value="TreeGrafter"/>
</dbReference>
<dbReference type="InterPro" id="IPR035892">
    <property type="entry name" value="C2_domain_sf"/>
</dbReference>
<gene>
    <name evidence="3" type="ORF">LITE_LOCUS40836</name>
</gene>
<dbReference type="Pfam" id="PF04424">
    <property type="entry name" value="MINDY_DUB"/>
    <property type="match status" value="2"/>
</dbReference>
<dbReference type="Pfam" id="PF00168">
    <property type="entry name" value="C2"/>
    <property type="match status" value="1"/>
</dbReference>
<dbReference type="InterPro" id="IPR000008">
    <property type="entry name" value="C2_dom"/>
</dbReference>
<dbReference type="InterPro" id="IPR007518">
    <property type="entry name" value="MINDY"/>
</dbReference>
<feature type="compositionally biased region" description="Basic and acidic residues" evidence="1">
    <location>
        <begin position="257"/>
        <end position="285"/>
    </location>
</feature>
<reference evidence="3" key="1">
    <citation type="submission" date="2022-08" db="EMBL/GenBank/DDBJ databases">
        <authorList>
            <person name="Gutierrez-Valencia J."/>
        </authorList>
    </citation>
    <scope>NUCLEOTIDE SEQUENCE</scope>
</reference>
<feature type="compositionally biased region" description="Low complexity" evidence="1">
    <location>
        <begin position="18"/>
        <end position="28"/>
    </location>
</feature>
<dbReference type="GO" id="GO:0071944">
    <property type="term" value="C:cell periphery"/>
    <property type="evidence" value="ECO:0007669"/>
    <property type="project" value="TreeGrafter"/>
</dbReference>
<evidence type="ECO:0000256" key="1">
    <source>
        <dbReference type="SAM" id="MobiDB-lite"/>
    </source>
</evidence>
<dbReference type="GO" id="GO:1990380">
    <property type="term" value="F:K48-linked deubiquitinase activity"/>
    <property type="evidence" value="ECO:0007669"/>
    <property type="project" value="InterPro"/>
</dbReference>
<feature type="region of interest" description="Disordered" evidence="1">
    <location>
        <begin position="458"/>
        <end position="498"/>
    </location>
</feature>
<evidence type="ECO:0000313" key="3">
    <source>
        <dbReference type="EMBL" id="CAI0476564.1"/>
    </source>
</evidence>
<evidence type="ECO:0000259" key="2">
    <source>
        <dbReference type="PROSITE" id="PS50004"/>
    </source>
</evidence>
<feature type="non-terminal residue" evidence="3">
    <location>
        <position position="907"/>
    </location>
</feature>
<dbReference type="InterPro" id="IPR033979">
    <property type="entry name" value="MINDY_domain"/>
</dbReference>
<dbReference type="EMBL" id="CAMGYJ010000009">
    <property type="protein sequence ID" value="CAI0476564.1"/>
    <property type="molecule type" value="Genomic_DNA"/>
</dbReference>
<dbReference type="GO" id="GO:0005829">
    <property type="term" value="C:cytosol"/>
    <property type="evidence" value="ECO:0007669"/>
    <property type="project" value="TreeGrafter"/>
</dbReference>
<sequence length="907" mass="99158">MATPLSSSPPDPSPSPPQASSSPPSSSPVTSTIAVADDDQQQDLSQQQQNQAAAEEKECLYKTKTVQFLGRTTSIVLQNDNGPCPLLGICNVLLLRNIISLSPDVTDVSQEKLLSLVAERLIDSNSNIDNKDAGFVENQQQNIADAIDLLPRLATGIDVNLKFRRIDDFEFTRECAIFDLLDIPLYHGWIVDPQDGDTADAIGSKSYNTLMGDLVALETQKMEDDENKNNPEGDSVDFAAAATAVLGVPSPSLSKTRSFEESPRSDIENSELKKGDREEEAELQRALRMSETSPQTADGASLLTAYGHTELGSVDQGEAPFSKGSSPVDIIKEHTLTDANNGSFSNGHCEPISVENPGEEILSSSLKTEQTNHIEQSSSPNYGESELSNSTPYVQVSSKVLIQQNDLKPGVAEDGGSVSVGEFDIPIKQDPADTSHSEKAETQFGSNLDIHGQIELSRHGSDEVSHLSSSSPATESSSGLVQNKDVTEPYSPSIDGSEPIYEGEECILDSGTPKFDDGEPVYEGEVILAEQVDKSVGSKDGLTPQQGELIRSFLKNNASQLTFYGLFCLQEGLKERELCVFFRNNHFSTMFKFKGELYLLATDQGYLNQPDLVWEKLNEVNGDTLFMTYNFREFKVESHANDSWNEQNAMASTADYLANMDTAARDGDISSDLQLAIALQQQEFEQQEPQRHNSQPLSLGGSESGLITGPPAPRTGARTATPSRVEVKAKEKDKSSCTVISSPYVIADFDGQRKRTSTKYRDLNLVWNESLEFLVSDPNNMDHERLDIEVFNDKHFGNGSGRKNHFLGQVKLYGSQFARRDDEGLVYFALEKKSVFSWIRGEIGLRVCYYDEIQIKGQLGFQSIYGYRNSLWAKHVGAPLAAVCGGDGDGDEGSFVELEVSGGSGSH</sequence>
<dbReference type="SUPFAM" id="SSF49562">
    <property type="entry name" value="C2 domain (Calcium/lipid-binding domain, CaLB)"/>
    <property type="match status" value="1"/>
</dbReference>
<feature type="compositionally biased region" description="Pro residues" evidence="1">
    <location>
        <begin position="7"/>
        <end position="17"/>
    </location>
</feature>
<feature type="region of interest" description="Disordered" evidence="1">
    <location>
        <begin position="1"/>
        <end position="31"/>
    </location>
</feature>
<dbReference type="SMART" id="SM00239">
    <property type="entry name" value="C2"/>
    <property type="match status" value="1"/>
</dbReference>
<feature type="region of interest" description="Disordered" evidence="1">
    <location>
        <begin position="249"/>
        <end position="297"/>
    </location>
</feature>
<dbReference type="PANTHER" id="PTHR18063:SF6">
    <property type="entry name" value="UBIQUITIN CARBOXYL-TERMINAL HYDROLASE"/>
    <property type="match status" value="1"/>
</dbReference>
<dbReference type="GO" id="GO:0016807">
    <property type="term" value="F:cysteine-type carboxypeptidase activity"/>
    <property type="evidence" value="ECO:0007669"/>
    <property type="project" value="TreeGrafter"/>
</dbReference>
<evidence type="ECO:0000313" key="4">
    <source>
        <dbReference type="Proteomes" id="UP001154282"/>
    </source>
</evidence>
<accession>A0AAV0PZJ1</accession>
<feature type="domain" description="C2" evidence="2">
    <location>
        <begin position="703"/>
        <end position="827"/>
    </location>
</feature>
<organism evidence="3 4">
    <name type="scientific">Linum tenue</name>
    <dbReference type="NCBI Taxonomy" id="586396"/>
    <lineage>
        <taxon>Eukaryota</taxon>
        <taxon>Viridiplantae</taxon>
        <taxon>Streptophyta</taxon>
        <taxon>Embryophyta</taxon>
        <taxon>Tracheophyta</taxon>
        <taxon>Spermatophyta</taxon>
        <taxon>Magnoliopsida</taxon>
        <taxon>eudicotyledons</taxon>
        <taxon>Gunneridae</taxon>
        <taxon>Pentapetalae</taxon>
        <taxon>rosids</taxon>
        <taxon>fabids</taxon>
        <taxon>Malpighiales</taxon>
        <taxon>Linaceae</taxon>
        <taxon>Linum</taxon>
    </lineage>
</organism>
<dbReference type="Proteomes" id="UP001154282">
    <property type="component" value="Unassembled WGS sequence"/>
</dbReference>
<dbReference type="AlphaFoldDB" id="A0AAV0PZJ1"/>
<dbReference type="PANTHER" id="PTHR18063">
    <property type="entry name" value="NF-E2 INDUCIBLE PROTEIN"/>
    <property type="match status" value="1"/>
</dbReference>
<feature type="region of interest" description="Disordered" evidence="1">
    <location>
        <begin position="365"/>
        <end position="390"/>
    </location>
</feature>
<protein>
    <recommendedName>
        <fullName evidence="2">C2 domain-containing protein</fullName>
    </recommendedName>
</protein>
<comment type="caution">
    <text evidence="3">The sequence shown here is derived from an EMBL/GenBank/DDBJ whole genome shotgun (WGS) entry which is preliminary data.</text>
</comment>
<dbReference type="PROSITE" id="PS50004">
    <property type="entry name" value="C2"/>
    <property type="match status" value="1"/>
</dbReference>
<name>A0AAV0PZJ1_9ROSI</name>
<dbReference type="Gene3D" id="2.60.40.150">
    <property type="entry name" value="C2 domain"/>
    <property type="match status" value="1"/>
</dbReference>
<feature type="compositionally biased region" description="Low complexity" evidence="1">
    <location>
        <begin position="466"/>
        <end position="478"/>
    </location>
</feature>
<proteinExistence type="predicted"/>
<dbReference type="GO" id="GO:0004843">
    <property type="term" value="F:cysteine-type deubiquitinase activity"/>
    <property type="evidence" value="ECO:0007669"/>
    <property type="project" value="InterPro"/>
</dbReference>
<keyword evidence="4" id="KW-1185">Reference proteome</keyword>